<gene>
    <name evidence="1" type="ORF">E4U09_005936</name>
</gene>
<accession>A0A9P7U0F2</accession>
<evidence type="ECO:0000313" key="1">
    <source>
        <dbReference type="EMBL" id="KAG6287815.1"/>
    </source>
</evidence>
<dbReference type="InterPro" id="IPR046670">
    <property type="entry name" value="DUF6540"/>
</dbReference>
<organism evidence="1 2">
    <name type="scientific">Claviceps aff. purpurea</name>
    <dbReference type="NCBI Taxonomy" id="1967640"/>
    <lineage>
        <taxon>Eukaryota</taxon>
        <taxon>Fungi</taxon>
        <taxon>Dikarya</taxon>
        <taxon>Ascomycota</taxon>
        <taxon>Pezizomycotina</taxon>
        <taxon>Sordariomycetes</taxon>
        <taxon>Hypocreomycetidae</taxon>
        <taxon>Hypocreales</taxon>
        <taxon>Clavicipitaceae</taxon>
        <taxon>Claviceps</taxon>
    </lineage>
</organism>
<dbReference type="EMBL" id="SRRH01000516">
    <property type="protein sequence ID" value="KAG6287815.1"/>
    <property type="molecule type" value="Genomic_DNA"/>
</dbReference>
<dbReference type="Proteomes" id="UP000707071">
    <property type="component" value="Unassembled WGS sequence"/>
</dbReference>
<protein>
    <submittedName>
        <fullName evidence="1">Uncharacterized protein</fullName>
    </submittedName>
</protein>
<dbReference type="AlphaFoldDB" id="A0A9P7U0F2"/>
<comment type="caution">
    <text evidence="1">The sequence shown here is derived from an EMBL/GenBank/DDBJ whole genome shotgun (WGS) entry which is preliminary data.</text>
</comment>
<proteinExistence type="predicted"/>
<keyword evidence="2" id="KW-1185">Reference proteome</keyword>
<dbReference type="Pfam" id="PF20174">
    <property type="entry name" value="DUF6540"/>
    <property type="match status" value="1"/>
</dbReference>
<sequence length="136" mass="15160">MSYNVYRVVSLGVPRNHQAIFVVINADGSGDVFHVTGNIQEGMTYEHEAREPPESSATFIEKRLLGRVSIDQYEQFKTICKGVAPPKKQFNGPKRLFPKEPLRRCGEWADEATQALLSSGILQAAEQVAQNPEPCE</sequence>
<reference evidence="1 2" key="1">
    <citation type="journal article" date="2020" name="bioRxiv">
        <title>Whole genome comparisons of ergot fungi reveals the divergence and evolution of species within the genus Claviceps are the result of varying mechanisms driving genome evolution and host range expansion.</title>
        <authorList>
            <person name="Wyka S.A."/>
            <person name="Mondo S.J."/>
            <person name="Liu M."/>
            <person name="Dettman J."/>
            <person name="Nalam V."/>
            <person name="Broders K.D."/>
        </authorList>
    </citation>
    <scope>NUCLEOTIDE SEQUENCE [LARGE SCALE GENOMIC DNA]</scope>
    <source>
        <strain evidence="1 2">Clav52</strain>
    </source>
</reference>
<evidence type="ECO:0000313" key="2">
    <source>
        <dbReference type="Proteomes" id="UP000707071"/>
    </source>
</evidence>
<name>A0A9P7U0F2_9HYPO</name>